<dbReference type="RefSeq" id="WP_189173771.1">
    <property type="nucleotide sequence ID" value="NZ_BMNG01000004.1"/>
</dbReference>
<evidence type="ECO:0000313" key="1">
    <source>
        <dbReference type="EMBL" id="GGO41700.1"/>
    </source>
</evidence>
<protein>
    <submittedName>
        <fullName evidence="1">Uncharacterized protein</fullName>
    </submittedName>
</protein>
<gene>
    <name evidence="1" type="ORF">GCM10012286_21900</name>
</gene>
<organism evidence="1 2">
    <name type="scientific">Streptomyces lasiicapitis</name>
    <dbReference type="NCBI Taxonomy" id="1923961"/>
    <lineage>
        <taxon>Bacteria</taxon>
        <taxon>Bacillati</taxon>
        <taxon>Actinomycetota</taxon>
        <taxon>Actinomycetes</taxon>
        <taxon>Kitasatosporales</taxon>
        <taxon>Streptomycetaceae</taxon>
        <taxon>Streptomyces</taxon>
    </lineage>
</organism>
<sequence>MAHYSGGYGSATTGGQVAYESRLELARLLLADFDPSVRGIDAQPLRMVARVDVKVRSHVPDFPLVMGSGAVRVVKVKLASRLQDPRGLRSRPRRRRP</sequence>
<proteinExistence type="predicted"/>
<comment type="caution">
    <text evidence="1">The sequence shown here is derived from an EMBL/GenBank/DDBJ whole genome shotgun (WGS) entry which is preliminary data.</text>
</comment>
<dbReference type="Proteomes" id="UP000656881">
    <property type="component" value="Unassembled WGS sequence"/>
</dbReference>
<accession>A0ABQ2LQ34</accession>
<dbReference type="EMBL" id="BMNG01000004">
    <property type="protein sequence ID" value="GGO41700.1"/>
    <property type="molecule type" value="Genomic_DNA"/>
</dbReference>
<reference evidence="2" key="1">
    <citation type="journal article" date="2019" name="Int. J. Syst. Evol. Microbiol.">
        <title>The Global Catalogue of Microorganisms (GCM) 10K type strain sequencing project: providing services to taxonomists for standard genome sequencing and annotation.</title>
        <authorList>
            <consortium name="The Broad Institute Genomics Platform"/>
            <consortium name="The Broad Institute Genome Sequencing Center for Infectious Disease"/>
            <person name="Wu L."/>
            <person name="Ma J."/>
        </authorList>
    </citation>
    <scope>NUCLEOTIDE SEQUENCE [LARGE SCALE GENOMIC DNA]</scope>
    <source>
        <strain evidence="2">CGMCC 4.7349</strain>
    </source>
</reference>
<evidence type="ECO:0000313" key="2">
    <source>
        <dbReference type="Proteomes" id="UP000656881"/>
    </source>
</evidence>
<name>A0ABQ2LQ34_9ACTN</name>
<keyword evidence="2" id="KW-1185">Reference proteome</keyword>